<evidence type="ECO:0008006" key="3">
    <source>
        <dbReference type="Google" id="ProtNLM"/>
    </source>
</evidence>
<accession>A0AAT9P9T1</accession>
<keyword evidence="1" id="KW-0472">Membrane</keyword>
<feature type="transmembrane region" description="Helical" evidence="1">
    <location>
        <begin position="6"/>
        <end position="22"/>
    </location>
</feature>
<organism evidence="2">
    <name type="scientific">Macrococcus psychrotolerans</name>
    <dbReference type="NCBI Taxonomy" id="3039389"/>
    <lineage>
        <taxon>Bacteria</taxon>
        <taxon>Bacillati</taxon>
        <taxon>Bacillota</taxon>
        <taxon>Bacilli</taxon>
        <taxon>Bacillales</taxon>
        <taxon>Staphylococcaceae</taxon>
        <taxon>Macrococcus</taxon>
    </lineage>
</organism>
<keyword evidence="2" id="KW-0614">Plasmid</keyword>
<evidence type="ECO:0000313" key="2">
    <source>
        <dbReference type="EMBL" id="QYA34003.1"/>
    </source>
</evidence>
<geneLocation type="plasmid" evidence="2">
    <name>p19Msa1047_11</name>
</geneLocation>
<keyword evidence="1" id="KW-0812">Transmembrane</keyword>
<dbReference type="EMBL" id="CP079956">
    <property type="protein sequence ID" value="QYA34003.1"/>
    <property type="molecule type" value="Genomic_DNA"/>
</dbReference>
<proteinExistence type="predicted"/>
<protein>
    <recommendedName>
        <fullName evidence="3">Small hydrophobic protein</fullName>
    </recommendedName>
</protein>
<keyword evidence="1" id="KW-1133">Transmembrane helix</keyword>
<dbReference type="AlphaFoldDB" id="A0AAT9P9T1"/>
<gene>
    <name evidence="2" type="ORF">KYI10_11400</name>
</gene>
<reference evidence="2" key="1">
    <citation type="submission" date="2024-06" db="EMBL/GenBank/DDBJ databases">
        <title>Prevalence and characterization of methicillin-resistant Macrococcus spp. in food producing animals and meat in Switzerland in 2019.</title>
        <authorList>
            <person name="Keller J.E."/>
            <person name="Schwendener S."/>
            <person name="Neuenschwander J."/>
            <person name="Overesch G."/>
            <person name="Perreten V."/>
        </authorList>
    </citation>
    <scope>NUCLEOTIDE SEQUENCE</scope>
    <source>
        <strain evidence="2">19Msa1099</strain>
        <plasmid evidence="2">p19Msa1047_11</plasmid>
    </source>
</reference>
<name>A0AAT9P9T1_9STAP</name>
<sequence length="48" mass="5955">MGDTIMILILLFIFFLIFFDVYKIRRNSEILIEQNKELIKHLKREREN</sequence>
<evidence type="ECO:0000256" key="1">
    <source>
        <dbReference type="SAM" id="Phobius"/>
    </source>
</evidence>